<dbReference type="EMBL" id="ASHM01001436">
    <property type="protein sequence ID" value="PNY06665.1"/>
    <property type="molecule type" value="Genomic_DNA"/>
</dbReference>
<dbReference type="InterPro" id="IPR016024">
    <property type="entry name" value="ARM-type_fold"/>
</dbReference>
<evidence type="ECO:0000313" key="8">
    <source>
        <dbReference type="EMBL" id="PNY06665.1"/>
    </source>
</evidence>
<evidence type="ECO:0000256" key="5">
    <source>
        <dbReference type="ARBA" id="ARBA00022927"/>
    </source>
</evidence>
<feature type="region of interest" description="Disordered" evidence="6">
    <location>
        <begin position="1"/>
        <end position="59"/>
    </location>
</feature>
<comment type="caution">
    <text evidence="8">The sequence shown here is derived from an EMBL/GenBank/DDBJ whole genome shotgun (WGS) entry which is preliminary data.</text>
</comment>
<evidence type="ECO:0000313" key="7">
    <source>
        <dbReference type="EMBL" id="PNY04150.1"/>
    </source>
</evidence>
<keyword evidence="4" id="KW-0677">Repeat</keyword>
<feature type="compositionally biased region" description="Low complexity" evidence="6">
    <location>
        <begin position="1"/>
        <end position="27"/>
    </location>
</feature>
<organism evidence="8 10">
    <name type="scientific">Trifolium pratense</name>
    <name type="common">Red clover</name>
    <dbReference type="NCBI Taxonomy" id="57577"/>
    <lineage>
        <taxon>Eukaryota</taxon>
        <taxon>Viridiplantae</taxon>
        <taxon>Streptophyta</taxon>
        <taxon>Embryophyta</taxon>
        <taxon>Tracheophyta</taxon>
        <taxon>Spermatophyta</taxon>
        <taxon>Magnoliopsida</taxon>
        <taxon>eudicotyledons</taxon>
        <taxon>Gunneridae</taxon>
        <taxon>Pentapetalae</taxon>
        <taxon>rosids</taxon>
        <taxon>fabids</taxon>
        <taxon>Fabales</taxon>
        <taxon>Fabaceae</taxon>
        <taxon>Papilionoideae</taxon>
        <taxon>50 kb inversion clade</taxon>
        <taxon>NPAAA clade</taxon>
        <taxon>Hologalegina</taxon>
        <taxon>IRL clade</taxon>
        <taxon>Trifolieae</taxon>
        <taxon>Trifolium</taxon>
    </lineage>
</organism>
<dbReference type="InterPro" id="IPR011989">
    <property type="entry name" value="ARM-like"/>
</dbReference>
<dbReference type="EMBL" id="ASHM01001859">
    <property type="protein sequence ID" value="PNY07392.1"/>
    <property type="molecule type" value="Genomic_DNA"/>
</dbReference>
<evidence type="ECO:0000256" key="6">
    <source>
        <dbReference type="SAM" id="MobiDB-lite"/>
    </source>
</evidence>
<dbReference type="Gene3D" id="1.25.10.10">
    <property type="entry name" value="Leucine-rich Repeat Variant"/>
    <property type="match status" value="1"/>
</dbReference>
<dbReference type="GO" id="GO:0006606">
    <property type="term" value="P:protein import into nucleus"/>
    <property type="evidence" value="ECO:0007669"/>
    <property type="project" value="InterPro"/>
</dbReference>
<comment type="subcellular location">
    <subcellularLocation>
        <location evidence="1">Cytoplasm</location>
    </subcellularLocation>
</comment>
<sequence length="1113" mass="125716">MASTSSSAAANSSSMASTSSSAAARRSPSPPPPPPPPPPALPPPQSSLRNPFEPDIQSPPRNYIEEIANKRRKIEQRQDKSLIHGFTLQEEHAARILQCNSLVPLREAIDEYAQTKNQRLLTIFKSFARLYPNSFSFKLAKILQLQPSLQIRTEVVTFLLITLHEGVNKPMNSSILLQLKNPLLNSLMMESEEIMFPWLCELIGQVAERLYLYSLGGWDELLQYFITCLSGESELNNKKGFIMLTEFPVDVAQNKEFWLNDGRFDLVCAKILESVYSDDNESKALGYNAAISLMLLSKDLQRTNVSEILLPMLLNIIDQHEEDAGLVSKLKRLVDLVTLDDGNILRGKHREVFWCMIQVAEIEDASDELRYEAVNIIRELDKENVTAMEGVIKNLSLADMRRVVEVAINMMACIVEDPLWFDVDNDDCKSAGFTENFNLGQYLLNCLCLDGVDRVFVPTAIDIIRTKFASDMLWRLRHAAMFAIASIAEKNFNGMGMIHHFEKVAMLVLNSLDELHYRVLWATMHAIKHLSECKQLLMHTQYDKKFLEKLVPIAKCNSCARVQSYAVIAIRLLVITCGLDKISPFGEPIIASLLILLKHEKMKLQGDAIDALKSIAVSMPGIFRQNHYDSTMEALKVTVFNKYSLPKLFLRAKCLECMVVESLISLDGKLSKTQYLIKCIVLKALEQICQCPRVSIDKFIDKITPMLLVDDKPYEDSLDDDEKRLVETMRVRACNTLSYCAVRSSINFSPHIGKVTQMFIRLLGCSSFKIRKASILGLSKLLLSLKVGDRSNQTKRETTLIIVQALVTFLKHMQETDRDLSALVLRLLARCIQTFSSFFTDQLIKDIADELNDTIKKIIKFEIEKAQEEGTSEDLDEPLPPEEPTEEAVQLIATAIDTFGDRFMLHVDTLMSNVVVFLADDKSDREIAFAISIFNVIFPLFPDKLPQYHGKYGSISYLALRKNYPCARLHATRAIGICAMFGGDQFKASASGSILILYNVMSNGRSTLCDTAVASLGKIYEFHRDCISDPEMVEKWLNLLPLKHDFNEARYAHGLLVKLIQRSDEYLFGSNNKNLPRIISVVKGILSGPNRLGTEEAITQMIDFVEKHRSMKI</sequence>
<evidence type="ECO:0000313" key="9">
    <source>
        <dbReference type="EMBL" id="PNY07392.1"/>
    </source>
</evidence>
<gene>
    <name evidence="8" type="primary">importin-5</name>
    <name evidence="7" type="ORF">L195_g000564</name>
    <name evidence="8" type="ORF">L195_g003140</name>
    <name evidence="9" type="ORF">L195_g003888</name>
</gene>
<dbReference type="SUPFAM" id="SSF48371">
    <property type="entry name" value="ARM repeat"/>
    <property type="match status" value="1"/>
</dbReference>
<evidence type="ECO:0000256" key="2">
    <source>
        <dbReference type="ARBA" id="ARBA00022448"/>
    </source>
</evidence>
<keyword evidence="5" id="KW-0653">Protein transport</keyword>
<reference evidence="8 10" key="1">
    <citation type="journal article" date="2014" name="Am. J. Bot.">
        <title>Genome assembly and annotation for red clover (Trifolium pratense; Fabaceae).</title>
        <authorList>
            <person name="Istvanek J."/>
            <person name="Jaros M."/>
            <person name="Krenek A."/>
            <person name="Repkova J."/>
        </authorList>
    </citation>
    <scope>NUCLEOTIDE SEQUENCE [LARGE SCALE GENOMIC DNA]</scope>
    <source>
        <strain evidence="10">cv. Tatra</strain>
        <tissue evidence="8">Young leaves</tissue>
    </source>
</reference>
<accession>A0A2K3NUF0</accession>
<proteinExistence type="predicted"/>
<dbReference type="PANTHER" id="PTHR10527">
    <property type="entry name" value="IMPORTIN BETA"/>
    <property type="match status" value="1"/>
</dbReference>
<reference evidence="8 10" key="2">
    <citation type="journal article" date="2017" name="Front. Plant Sci.">
        <title>Gene Classification and Mining of Molecular Markers Useful in Red Clover (Trifolium pratense) Breeding.</title>
        <authorList>
            <person name="Istvanek J."/>
            <person name="Dluhosova J."/>
            <person name="Dluhos P."/>
            <person name="Patkova L."/>
            <person name="Nedelnik J."/>
            <person name="Repkova J."/>
        </authorList>
    </citation>
    <scope>NUCLEOTIDE SEQUENCE [LARGE SCALE GENOMIC DNA]</scope>
    <source>
        <strain evidence="10">cv. Tatra</strain>
        <tissue evidence="8">Young leaves</tissue>
    </source>
</reference>
<protein>
    <submittedName>
        <fullName evidence="8">Importin-5</fullName>
    </submittedName>
</protein>
<name>A0A2K3NUF0_TRIPR</name>
<keyword evidence="2" id="KW-0813">Transport</keyword>
<dbReference type="AlphaFoldDB" id="A0A2K3NUF0"/>
<dbReference type="EMBL" id="ASHM01000202">
    <property type="protein sequence ID" value="PNY04150.1"/>
    <property type="molecule type" value="Genomic_DNA"/>
</dbReference>
<evidence type="ECO:0000256" key="3">
    <source>
        <dbReference type="ARBA" id="ARBA00022490"/>
    </source>
</evidence>
<evidence type="ECO:0000256" key="1">
    <source>
        <dbReference type="ARBA" id="ARBA00004496"/>
    </source>
</evidence>
<evidence type="ECO:0000313" key="10">
    <source>
        <dbReference type="Proteomes" id="UP000236291"/>
    </source>
</evidence>
<dbReference type="Proteomes" id="UP000236291">
    <property type="component" value="Unassembled WGS sequence"/>
</dbReference>
<dbReference type="InterPro" id="IPR040122">
    <property type="entry name" value="Importin_beta"/>
</dbReference>
<feature type="compositionally biased region" description="Pro residues" evidence="6">
    <location>
        <begin position="28"/>
        <end position="45"/>
    </location>
</feature>
<evidence type="ECO:0000256" key="4">
    <source>
        <dbReference type="ARBA" id="ARBA00022737"/>
    </source>
</evidence>
<keyword evidence="3" id="KW-0963">Cytoplasm</keyword>
<dbReference type="GO" id="GO:0005737">
    <property type="term" value="C:cytoplasm"/>
    <property type="evidence" value="ECO:0007669"/>
    <property type="project" value="UniProtKB-SubCell"/>
</dbReference>
<dbReference type="STRING" id="57577.A0A2K3NUF0"/>